<dbReference type="InterPro" id="IPR001841">
    <property type="entry name" value="Znf_RING"/>
</dbReference>
<dbReference type="PROSITE" id="PS50089">
    <property type="entry name" value="ZF_RING_2"/>
    <property type="match status" value="1"/>
</dbReference>
<evidence type="ECO:0000313" key="5">
    <source>
        <dbReference type="Proteomes" id="UP001383192"/>
    </source>
</evidence>
<dbReference type="Gene3D" id="3.30.40.10">
    <property type="entry name" value="Zinc/RING finger domain, C3HC4 (zinc finger)"/>
    <property type="match status" value="1"/>
</dbReference>
<dbReference type="AlphaFoldDB" id="A0AAW0BXF9"/>
<protein>
    <submittedName>
        <fullName evidence="4">Zinc ion binding</fullName>
    </submittedName>
</protein>
<evidence type="ECO:0000259" key="3">
    <source>
        <dbReference type="PROSITE" id="PS50089"/>
    </source>
</evidence>
<accession>A0AAW0BXF9</accession>
<keyword evidence="1" id="KW-0479">Metal-binding</keyword>
<name>A0AAW0BXF9_9AGAR</name>
<feature type="domain" description="RING-type" evidence="3">
    <location>
        <begin position="90"/>
        <end position="141"/>
    </location>
</feature>
<dbReference type="GO" id="GO:0008270">
    <property type="term" value="F:zinc ion binding"/>
    <property type="evidence" value="ECO:0007669"/>
    <property type="project" value="UniProtKB-KW"/>
</dbReference>
<reference evidence="4 5" key="1">
    <citation type="submission" date="2024-01" db="EMBL/GenBank/DDBJ databases">
        <title>A draft genome for a cacao thread blight-causing isolate of Paramarasmius palmivorus.</title>
        <authorList>
            <person name="Baruah I.K."/>
            <person name="Bukari Y."/>
            <person name="Amoako-Attah I."/>
            <person name="Meinhardt L.W."/>
            <person name="Bailey B.A."/>
            <person name="Cohen S.P."/>
        </authorList>
    </citation>
    <scope>NUCLEOTIDE SEQUENCE [LARGE SCALE GENOMIC DNA]</scope>
    <source>
        <strain evidence="4 5">GH-12</strain>
    </source>
</reference>
<dbReference type="InterPro" id="IPR013083">
    <property type="entry name" value="Znf_RING/FYVE/PHD"/>
</dbReference>
<evidence type="ECO:0000256" key="1">
    <source>
        <dbReference type="PROSITE-ProRule" id="PRU00175"/>
    </source>
</evidence>
<feature type="region of interest" description="Disordered" evidence="2">
    <location>
        <begin position="166"/>
        <end position="219"/>
    </location>
</feature>
<evidence type="ECO:0000256" key="2">
    <source>
        <dbReference type="SAM" id="MobiDB-lite"/>
    </source>
</evidence>
<comment type="caution">
    <text evidence="4">The sequence shown here is derived from an EMBL/GenBank/DDBJ whole genome shotgun (WGS) entry which is preliminary data.</text>
</comment>
<keyword evidence="1" id="KW-0862">Zinc</keyword>
<proteinExistence type="predicted"/>
<keyword evidence="1" id="KW-0863">Zinc-finger</keyword>
<dbReference type="Proteomes" id="UP001383192">
    <property type="component" value="Unassembled WGS sequence"/>
</dbReference>
<dbReference type="SUPFAM" id="SSF57850">
    <property type="entry name" value="RING/U-box"/>
    <property type="match status" value="1"/>
</dbReference>
<keyword evidence="5" id="KW-1185">Reference proteome</keyword>
<dbReference type="Pfam" id="PF13639">
    <property type="entry name" value="zf-RING_2"/>
    <property type="match status" value="1"/>
</dbReference>
<organism evidence="4 5">
    <name type="scientific">Paramarasmius palmivorus</name>
    <dbReference type="NCBI Taxonomy" id="297713"/>
    <lineage>
        <taxon>Eukaryota</taxon>
        <taxon>Fungi</taxon>
        <taxon>Dikarya</taxon>
        <taxon>Basidiomycota</taxon>
        <taxon>Agaricomycotina</taxon>
        <taxon>Agaricomycetes</taxon>
        <taxon>Agaricomycetidae</taxon>
        <taxon>Agaricales</taxon>
        <taxon>Marasmiineae</taxon>
        <taxon>Marasmiaceae</taxon>
        <taxon>Paramarasmius</taxon>
    </lineage>
</organism>
<sequence length="219" mass="25024">MATKSPRTEPKEAPIPISFKTHSGYVTQVPDASLLFNPPKALGLDDLSANDRYQIVLLSLQAKKVDASEILYKKAKKDSKEDPSWRRAGCSICYDSEDLDDSGRLLACQCRAHIYCKDCVEEWIKKSRVRAEGLISCPQCRGIVYTVSSAWVFLTPDEEEHRIHYREDRKAKKRAKNKQNKREAELRKRVRLSEEAHQRKEALRASKVEGVHRNLSTAP</sequence>
<dbReference type="EMBL" id="JAYKXP010000073">
    <property type="protein sequence ID" value="KAK7030933.1"/>
    <property type="molecule type" value="Genomic_DNA"/>
</dbReference>
<feature type="compositionally biased region" description="Basic and acidic residues" evidence="2">
    <location>
        <begin position="180"/>
        <end position="212"/>
    </location>
</feature>
<gene>
    <name evidence="4" type="primary">Rfpl4b</name>
    <name evidence="4" type="ORF">VNI00_013879</name>
</gene>
<evidence type="ECO:0000313" key="4">
    <source>
        <dbReference type="EMBL" id="KAK7030933.1"/>
    </source>
</evidence>